<dbReference type="AlphaFoldDB" id="X1A2G4"/>
<dbReference type="GO" id="GO:0006508">
    <property type="term" value="P:proteolysis"/>
    <property type="evidence" value="ECO:0007669"/>
    <property type="project" value="InterPro"/>
</dbReference>
<gene>
    <name evidence="1" type="ORF">S01H4_17758</name>
</gene>
<dbReference type="GO" id="GO:0016805">
    <property type="term" value="F:dipeptidase activity"/>
    <property type="evidence" value="ECO:0007669"/>
    <property type="project" value="InterPro"/>
</dbReference>
<dbReference type="InterPro" id="IPR005322">
    <property type="entry name" value="Peptidase_C69"/>
</dbReference>
<sequence>DHIAAMCNQFTMREIDLDNPDYYMASDNIFDVAIAQGWWDPADGPFDFTRAYSRVYDPIRYYSLRRKWRIYDLLAPSYGFKPWVEDSYTTEYPFSIKPDKKVSVQDLFTVFRDHYEGTEFDLTQGMAAGPFGTPNRYRGAGAEKLIEGGDWERAISMFRTDYTTVIQSRNWHPASIGGVVWFTPDVSATSCFTPFYAGVTELPKAYSTGNRLAFTRDSAFWTMNFVGNWADLKYSYMIKDIKAKQDELEGKMLAAQPAIDEAAKLLYDQDPELARQFLTDYCNNTANSVVAEWWDLADFLVMKYIDGYVNVPKVGEGVGYPLWWLKEVGFGPLEPKK</sequence>
<feature type="non-terminal residue" evidence="1">
    <location>
        <position position="1"/>
    </location>
</feature>
<reference evidence="1" key="1">
    <citation type="journal article" date="2014" name="Front. Microbiol.">
        <title>High frequency of phylogenetically diverse reductive dehalogenase-homologous genes in deep subseafloor sedimentary metagenomes.</title>
        <authorList>
            <person name="Kawai M."/>
            <person name="Futagami T."/>
            <person name="Toyoda A."/>
            <person name="Takaki Y."/>
            <person name="Nishi S."/>
            <person name="Hori S."/>
            <person name="Arai W."/>
            <person name="Tsubouchi T."/>
            <person name="Morono Y."/>
            <person name="Uchiyama I."/>
            <person name="Ito T."/>
            <person name="Fujiyama A."/>
            <person name="Inagaki F."/>
            <person name="Takami H."/>
        </authorList>
    </citation>
    <scope>NUCLEOTIDE SEQUENCE</scope>
    <source>
        <strain evidence="1">Expedition CK06-06</strain>
    </source>
</reference>
<accession>X1A2G4</accession>
<dbReference type="PANTHER" id="PTHR12994">
    <property type="entry name" value="SECERNIN"/>
    <property type="match status" value="1"/>
</dbReference>
<evidence type="ECO:0000313" key="1">
    <source>
        <dbReference type="EMBL" id="GAG64392.1"/>
    </source>
</evidence>
<dbReference type="EMBL" id="BART01007836">
    <property type="protein sequence ID" value="GAG64392.1"/>
    <property type="molecule type" value="Genomic_DNA"/>
</dbReference>
<protein>
    <recommendedName>
        <fullName evidence="2">Dipeptidase</fullName>
    </recommendedName>
</protein>
<dbReference type="Pfam" id="PF03577">
    <property type="entry name" value="Peptidase_C69"/>
    <property type="match status" value="1"/>
</dbReference>
<organism evidence="1">
    <name type="scientific">marine sediment metagenome</name>
    <dbReference type="NCBI Taxonomy" id="412755"/>
    <lineage>
        <taxon>unclassified sequences</taxon>
        <taxon>metagenomes</taxon>
        <taxon>ecological metagenomes</taxon>
    </lineage>
</organism>
<name>X1A2G4_9ZZZZ</name>
<evidence type="ECO:0008006" key="2">
    <source>
        <dbReference type="Google" id="ProtNLM"/>
    </source>
</evidence>
<dbReference type="GO" id="GO:0070004">
    <property type="term" value="F:cysteine-type exopeptidase activity"/>
    <property type="evidence" value="ECO:0007669"/>
    <property type="project" value="InterPro"/>
</dbReference>
<dbReference type="PANTHER" id="PTHR12994:SF17">
    <property type="entry name" value="LD30995P"/>
    <property type="match status" value="1"/>
</dbReference>
<comment type="caution">
    <text evidence="1">The sequence shown here is derived from an EMBL/GenBank/DDBJ whole genome shotgun (WGS) entry which is preliminary data.</text>
</comment>
<proteinExistence type="predicted"/>